<dbReference type="PANTHER" id="PTHR36302">
    <property type="entry name" value="BLR7088 PROTEIN"/>
    <property type="match status" value="1"/>
</dbReference>
<evidence type="ECO:0000256" key="2">
    <source>
        <dbReference type="SAM" id="SignalP"/>
    </source>
</evidence>
<comment type="caution">
    <text evidence="3">The sequence shown here is derived from an EMBL/GenBank/DDBJ whole genome shotgun (WGS) entry which is preliminary data.</text>
</comment>
<dbReference type="Gene3D" id="2.60.40.1890">
    <property type="entry name" value="PCu(A)C copper chaperone"/>
    <property type="match status" value="1"/>
</dbReference>
<keyword evidence="2" id="KW-0732">Signal</keyword>
<proteinExistence type="predicted"/>
<dbReference type="RefSeq" id="WP_270681241.1">
    <property type="nucleotide sequence ID" value="NZ_JAQFWP010000096.1"/>
</dbReference>
<protein>
    <submittedName>
        <fullName evidence="3">Copper chaperone PCu(A)C</fullName>
    </submittedName>
</protein>
<name>A0ABT4TVC6_9ACTN</name>
<sequence>MAARRTVPGGRALTVAGAAGAFALAAITGCAAQEPQIETSDATVRVPLTPDVTSAYLTIENTGAADDTLIGADTAAADEVQMHESVQKDDGTMGMEERDEIPVSAGETVEFKPGKLHLMLMDPDALKAGETVALELRFAKSGTVEVDAEVEDVMDEGAKGGDMESMDDMDHGDMDH</sequence>
<dbReference type="PROSITE" id="PS51257">
    <property type="entry name" value="PROKAR_LIPOPROTEIN"/>
    <property type="match status" value="1"/>
</dbReference>
<dbReference type="Pfam" id="PF04314">
    <property type="entry name" value="PCuAC"/>
    <property type="match status" value="1"/>
</dbReference>
<accession>A0ABT4TVC6</accession>
<dbReference type="EMBL" id="JAQFWP010000096">
    <property type="protein sequence ID" value="MDA2808653.1"/>
    <property type="molecule type" value="Genomic_DNA"/>
</dbReference>
<feature type="signal peptide" evidence="2">
    <location>
        <begin position="1"/>
        <end position="31"/>
    </location>
</feature>
<evidence type="ECO:0000313" key="4">
    <source>
        <dbReference type="Proteomes" id="UP001165685"/>
    </source>
</evidence>
<organism evidence="3 4">
    <name type="scientific">Nocardiopsis suaedae</name>
    <dbReference type="NCBI Taxonomy" id="3018444"/>
    <lineage>
        <taxon>Bacteria</taxon>
        <taxon>Bacillati</taxon>
        <taxon>Actinomycetota</taxon>
        <taxon>Actinomycetes</taxon>
        <taxon>Streptosporangiales</taxon>
        <taxon>Nocardiopsidaceae</taxon>
        <taxon>Nocardiopsis</taxon>
    </lineage>
</organism>
<feature type="region of interest" description="Disordered" evidence="1">
    <location>
        <begin position="155"/>
        <end position="176"/>
    </location>
</feature>
<evidence type="ECO:0000256" key="1">
    <source>
        <dbReference type="SAM" id="MobiDB-lite"/>
    </source>
</evidence>
<dbReference type="InterPro" id="IPR058248">
    <property type="entry name" value="Lxx211020-like"/>
</dbReference>
<dbReference type="InterPro" id="IPR036182">
    <property type="entry name" value="PCuAC_sf"/>
</dbReference>
<dbReference type="InterPro" id="IPR007410">
    <property type="entry name" value="LpqE-like"/>
</dbReference>
<feature type="compositionally biased region" description="Basic and acidic residues" evidence="1">
    <location>
        <begin position="156"/>
        <end position="176"/>
    </location>
</feature>
<evidence type="ECO:0000313" key="3">
    <source>
        <dbReference type="EMBL" id="MDA2808653.1"/>
    </source>
</evidence>
<dbReference type="PANTHER" id="PTHR36302:SF1">
    <property type="entry name" value="COPPER CHAPERONE PCU(A)C"/>
    <property type="match status" value="1"/>
</dbReference>
<reference evidence="3" key="1">
    <citation type="submission" date="2023-01" db="EMBL/GenBank/DDBJ databases">
        <title>Draft genome sequence of Nocardiopsis sp. LSu2-4 isolated from halophytes.</title>
        <authorList>
            <person name="Duangmal K."/>
            <person name="Chantavorakit T."/>
        </authorList>
    </citation>
    <scope>NUCLEOTIDE SEQUENCE</scope>
    <source>
        <strain evidence="3">LSu2-4</strain>
    </source>
</reference>
<gene>
    <name evidence="3" type="ORF">O4U47_29380</name>
</gene>
<feature type="chain" id="PRO_5045369128" evidence="2">
    <location>
        <begin position="32"/>
        <end position="176"/>
    </location>
</feature>
<dbReference type="Proteomes" id="UP001165685">
    <property type="component" value="Unassembled WGS sequence"/>
</dbReference>
<keyword evidence="4" id="KW-1185">Reference proteome</keyword>
<dbReference type="SUPFAM" id="SSF110087">
    <property type="entry name" value="DR1885-like metal-binding protein"/>
    <property type="match status" value="1"/>
</dbReference>